<accession>A0A1Q8CNE4</accession>
<evidence type="ECO:0000256" key="2">
    <source>
        <dbReference type="ARBA" id="ARBA00023172"/>
    </source>
</evidence>
<evidence type="ECO:0000256" key="3">
    <source>
        <dbReference type="PROSITE-ProRule" id="PRU01248"/>
    </source>
</evidence>
<dbReference type="PROSITE" id="PS51900">
    <property type="entry name" value="CB"/>
    <property type="match status" value="1"/>
</dbReference>
<dbReference type="OrthoDB" id="9805859at2"/>
<dbReference type="Pfam" id="PF00589">
    <property type="entry name" value="Phage_integrase"/>
    <property type="match status" value="1"/>
</dbReference>
<dbReference type="InterPro" id="IPR002104">
    <property type="entry name" value="Integrase_catalytic"/>
</dbReference>
<evidence type="ECO:0000259" key="5">
    <source>
        <dbReference type="PROSITE" id="PS51898"/>
    </source>
</evidence>
<dbReference type="Gene3D" id="1.10.443.10">
    <property type="entry name" value="Intergrase catalytic core"/>
    <property type="match status" value="1"/>
</dbReference>
<dbReference type="SUPFAM" id="SSF56349">
    <property type="entry name" value="DNA breaking-rejoining enzymes"/>
    <property type="match status" value="1"/>
</dbReference>
<dbReference type="STRING" id="1912961.BU204_19340"/>
<dbReference type="PANTHER" id="PTHR30349">
    <property type="entry name" value="PHAGE INTEGRASE-RELATED"/>
    <property type="match status" value="1"/>
</dbReference>
<dbReference type="InterPro" id="IPR011010">
    <property type="entry name" value="DNA_brk_join_enz"/>
</dbReference>
<evidence type="ECO:0000313" key="7">
    <source>
        <dbReference type="EMBL" id="OLF15873.1"/>
    </source>
</evidence>
<feature type="domain" description="Tyr recombinase" evidence="5">
    <location>
        <begin position="187"/>
        <end position="435"/>
    </location>
</feature>
<reference evidence="7 8" key="1">
    <citation type="submission" date="2016-12" db="EMBL/GenBank/DDBJ databases">
        <title>The draft genome sequence of Actinophytocola sp. 11-183.</title>
        <authorList>
            <person name="Wang W."/>
            <person name="Yuan L."/>
        </authorList>
    </citation>
    <scope>NUCLEOTIDE SEQUENCE [LARGE SCALE GENOMIC DNA]</scope>
    <source>
        <strain evidence="7 8">11-183</strain>
    </source>
</reference>
<dbReference type="AlphaFoldDB" id="A0A1Q8CNE4"/>
<evidence type="ECO:0000259" key="6">
    <source>
        <dbReference type="PROSITE" id="PS51900"/>
    </source>
</evidence>
<comment type="caution">
    <text evidence="7">The sequence shown here is derived from an EMBL/GenBank/DDBJ whole genome shotgun (WGS) entry which is preliminary data.</text>
</comment>
<dbReference type="InterPro" id="IPR050090">
    <property type="entry name" value="Tyrosine_recombinase_XerCD"/>
</dbReference>
<gene>
    <name evidence="7" type="ORF">BU204_19340</name>
</gene>
<keyword evidence="8" id="KW-1185">Reference proteome</keyword>
<dbReference type="PANTHER" id="PTHR30349:SF91">
    <property type="entry name" value="INTA PROTEIN"/>
    <property type="match status" value="1"/>
</dbReference>
<evidence type="ECO:0000256" key="1">
    <source>
        <dbReference type="ARBA" id="ARBA00023125"/>
    </source>
</evidence>
<keyword evidence="2" id="KW-0233">DNA recombination</keyword>
<feature type="region of interest" description="Disordered" evidence="4">
    <location>
        <begin position="1"/>
        <end position="23"/>
    </location>
</feature>
<proteinExistence type="predicted"/>
<dbReference type="Gene3D" id="1.10.150.130">
    <property type="match status" value="1"/>
</dbReference>
<name>A0A1Q8CNE4_9PSEU</name>
<evidence type="ECO:0000313" key="8">
    <source>
        <dbReference type="Proteomes" id="UP000185596"/>
    </source>
</evidence>
<dbReference type="InterPro" id="IPR010998">
    <property type="entry name" value="Integrase_recombinase_N"/>
</dbReference>
<dbReference type="GO" id="GO:0006310">
    <property type="term" value="P:DNA recombination"/>
    <property type="evidence" value="ECO:0007669"/>
    <property type="project" value="UniProtKB-KW"/>
</dbReference>
<evidence type="ECO:0000256" key="4">
    <source>
        <dbReference type="SAM" id="MobiDB-lite"/>
    </source>
</evidence>
<dbReference type="GO" id="GO:0003677">
    <property type="term" value="F:DNA binding"/>
    <property type="evidence" value="ECO:0007669"/>
    <property type="project" value="UniProtKB-UniRule"/>
</dbReference>
<dbReference type="InterPro" id="IPR044068">
    <property type="entry name" value="CB"/>
</dbReference>
<dbReference type="Proteomes" id="UP000185596">
    <property type="component" value="Unassembled WGS sequence"/>
</dbReference>
<protein>
    <submittedName>
        <fullName evidence="7">Site-specific integrase</fullName>
    </submittedName>
</protein>
<sequence length="461" mass="51360">MARKARPEGTRAPNGASSVYFGNDGKWHGRVTVGVRDDGRPDRRHVKRKTEAEVIKAVRELERQRDAGKVRNPGRAWTVEKWLTHWVENIAAPSVRRTTMVGYRSSVYNHLIPGVGAHRLDRLSPEHLERLYATLQLPKGQGGKGLAAGTVHLAHRTLRAALSEAIRRNHVAENVAKVAKPPRIDEDEVVPFTVEEARRILATAAGVRNGARFVVALTIGLRRGEALGLKWSDLDIKWRHGCEKDSECRGTAAQMCPDRQLRSATMTIRRAVQQFVWQHGCTVGPDGRVCGRKYGAHCPQRHGGGVVITDVKSRAGRRTVGVPAPLVHEIERHRERQGFERLQAANLWREEGWVFTNRLGGPVHPTVDHEAWKALLRKAAVRNARLHDARHTAATMLLVLKVPLPAVMEIMGWSDASIARRYMHVPSEFLAVIADQVGGLVWADPKDDDEGDPPADAQIRF</sequence>
<dbReference type="CDD" id="cd01189">
    <property type="entry name" value="INT_ICEBs1_C_like"/>
    <property type="match status" value="1"/>
</dbReference>
<dbReference type="GO" id="GO:0015074">
    <property type="term" value="P:DNA integration"/>
    <property type="evidence" value="ECO:0007669"/>
    <property type="project" value="UniProtKB-KW"/>
</dbReference>
<organism evidence="7 8">
    <name type="scientific">Actinophytocola xanthii</name>
    <dbReference type="NCBI Taxonomy" id="1912961"/>
    <lineage>
        <taxon>Bacteria</taxon>
        <taxon>Bacillati</taxon>
        <taxon>Actinomycetota</taxon>
        <taxon>Actinomycetes</taxon>
        <taxon>Pseudonocardiales</taxon>
        <taxon>Pseudonocardiaceae</taxon>
    </lineage>
</organism>
<dbReference type="InterPro" id="IPR013762">
    <property type="entry name" value="Integrase-like_cat_sf"/>
</dbReference>
<keyword evidence="1 3" id="KW-0238">DNA-binding</keyword>
<feature type="domain" description="Core-binding (CB)" evidence="6">
    <location>
        <begin position="77"/>
        <end position="166"/>
    </location>
</feature>
<dbReference type="EMBL" id="MSIE01000035">
    <property type="protein sequence ID" value="OLF15873.1"/>
    <property type="molecule type" value="Genomic_DNA"/>
</dbReference>
<dbReference type="PROSITE" id="PS51898">
    <property type="entry name" value="TYR_RECOMBINASE"/>
    <property type="match status" value="1"/>
</dbReference>